<protein>
    <submittedName>
        <fullName evidence="4">DNA protecting protein DprA</fullName>
    </submittedName>
</protein>
<evidence type="ECO:0000313" key="5">
    <source>
        <dbReference type="Proteomes" id="UP000009102"/>
    </source>
</evidence>
<dbReference type="eggNOG" id="COG0758">
    <property type="taxonomic scope" value="Bacteria"/>
</dbReference>
<dbReference type="HOGENOM" id="CLU_029601_1_1_6"/>
<dbReference type="GO" id="GO:0009294">
    <property type="term" value="P:DNA-mediated transformation"/>
    <property type="evidence" value="ECO:0007669"/>
    <property type="project" value="InterPro"/>
</dbReference>
<dbReference type="Gene3D" id="3.40.50.450">
    <property type="match status" value="1"/>
</dbReference>
<reference evidence="4 5" key="1">
    <citation type="submission" date="2009-10" db="EMBL/GenBank/DDBJ databases">
        <title>Complete sequence of Halothiobacillus neapolitanus c2.</title>
        <authorList>
            <consortium name="US DOE Joint Genome Institute"/>
            <person name="Lucas S."/>
            <person name="Copeland A."/>
            <person name="Lapidus A."/>
            <person name="Glavina del Rio T."/>
            <person name="Tice H."/>
            <person name="Bruce D."/>
            <person name="Goodwin L."/>
            <person name="Pitluck S."/>
            <person name="Davenport K."/>
            <person name="Brettin T."/>
            <person name="Detter J.C."/>
            <person name="Han C."/>
            <person name="Tapia R."/>
            <person name="Larimer F."/>
            <person name="Land M."/>
            <person name="Hauser L."/>
            <person name="Kyrpides N."/>
            <person name="Mikhailova N."/>
            <person name="Kerfeld C."/>
            <person name="Cannon G."/>
            <person name="Heinhort S."/>
        </authorList>
    </citation>
    <scope>NUCLEOTIDE SEQUENCE [LARGE SCALE GENOMIC DNA]</scope>
    <source>
        <strain evidence="5">ATCC 23641 / c2</strain>
    </source>
</reference>
<evidence type="ECO:0000256" key="1">
    <source>
        <dbReference type="ARBA" id="ARBA00006525"/>
    </source>
</evidence>
<dbReference type="AlphaFoldDB" id="D0KVS6"/>
<sequence>MLTSEHQTTPDADARRALLFLITINGMGPKRLRCLLDAFDTPQAALAAPASEWIRLGLPASLANQHPRGMADRVETMLSWLDESEQHHLVLAGEKSYPPQLADLPDAPAALFGKGDIRLLGEPQLAIVGARTPTSGGINNARAFARYLSAQGLVITSGLALGIDAAAHRGALAAHGASVAVMGTGPDIIYPREHQALAAEIVAQGGLLISEWPPGTTARKEHFPRRNRLISGLSEGVLIVEASLKSGSLITARLAAEQGREVFAIPGSIHNPLSRGPHRLIREGAKLVETAQDIFEELIDNLGARLRQTDDTSLFEPESSPALAAHLDPEQQKILDCLGFDPQSADTLIASSGLTPAEVSSILLMLELAGHVTTLPGGLYVRTA</sequence>
<dbReference type="Gene3D" id="1.10.10.10">
    <property type="entry name" value="Winged helix-like DNA-binding domain superfamily/Winged helix DNA-binding domain"/>
    <property type="match status" value="1"/>
</dbReference>
<dbReference type="EMBL" id="CP001801">
    <property type="protein sequence ID" value="ACX96906.1"/>
    <property type="molecule type" value="Genomic_DNA"/>
</dbReference>
<gene>
    <name evidence="4" type="ordered locus">Hneap_2088</name>
</gene>
<dbReference type="Pfam" id="PF02481">
    <property type="entry name" value="DNA_processg_A"/>
    <property type="match status" value="1"/>
</dbReference>
<evidence type="ECO:0000259" key="2">
    <source>
        <dbReference type="Pfam" id="PF02481"/>
    </source>
</evidence>
<dbReference type="Pfam" id="PF17782">
    <property type="entry name" value="WHD_DprA"/>
    <property type="match status" value="1"/>
</dbReference>
<feature type="domain" description="DprA winged helix" evidence="3">
    <location>
        <begin position="319"/>
        <end position="378"/>
    </location>
</feature>
<organism evidence="4 5">
    <name type="scientific">Halothiobacillus neapolitanus (strain ATCC 23641 / DSM 15147 / CIP 104769 / NCIMB 8539 / c2)</name>
    <name type="common">Thiobacillus neapolitanus</name>
    <dbReference type="NCBI Taxonomy" id="555778"/>
    <lineage>
        <taxon>Bacteria</taxon>
        <taxon>Pseudomonadati</taxon>
        <taxon>Pseudomonadota</taxon>
        <taxon>Gammaproteobacteria</taxon>
        <taxon>Chromatiales</taxon>
        <taxon>Halothiobacillaceae</taxon>
        <taxon>Halothiobacillus</taxon>
    </lineage>
</organism>
<name>D0KVS6_HALNC</name>
<dbReference type="KEGG" id="hna:Hneap_2088"/>
<accession>D0KVS6</accession>
<keyword evidence="5" id="KW-1185">Reference proteome</keyword>
<dbReference type="InterPro" id="IPR003488">
    <property type="entry name" value="DprA"/>
</dbReference>
<dbReference type="PANTHER" id="PTHR43022:SF1">
    <property type="entry name" value="PROTEIN SMF"/>
    <property type="match status" value="1"/>
</dbReference>
<dbReference type="PANTHER" id="PTHR43022">
    <property type="entry name" value="PROTEIN SMF"/>
    <property type="match status" value="1"/>
</dbReference>
<dbReference type="Proteomes" id="UP000009102">
    <property type="component" value="Chromosome"/>
</dbReference>
<dbReference type="SUPFAM" id="SSF102405">
    <property type="entry name" value="MCP/YpsA-like"/>
    <property type="match status" value="1"/>
</dbReference>
<dbReference type="InterPro" id="IPR036388">
    <property type="entry name" value="WH-like_DNA-bd_sf"/>
</dbReference>
<dbReference type="InterPro" id="IPR057666">
    <property type="entry name" value="DrpA_SLOG"/>
</dbReference>
<dbReference type="NCBIfam" id="TIGR00732">
    <property type="entry name" value="dprA"/>
    <property type="match status" value="1"/>
</dbReference>
<proteinExistence type="inferred from homology"/>
<feature type="domain" description="Smf/DprA SLOG" evidence="2">
    <location>
        <begin position="89"/>
        <end position="298"/>
    </location>
</feature>
<dbReference type="RefSeq" id="WP_012824938.1">
    <property type="nucleotide sequence ID" value="NC_013422.1"/>
</dbReference>
<evidence type="ECO:0000259" key="3">
    <source>
        <dbReference type="Pfam" id="PF17782"/>
    </source>
</evidence>
<evidence type="ECO:0000313" key="4">
    <source>
        <dbReference type="EMBL" id="ACX96906.1"/>
    </source>
</evidence>
<dbReference type="STRING" id="555778.Hneap_2088"/>
<comment type="similarity">
    <text evidence="1">Belongs to the DprA/Smf family.</text>
</comment>
<dbReference type="InterPro" id="IPR041614">
    <property type="entry name" value="DprA_WH"/>
</dbReference>